<protein>
    <submittedName>
        <fullName evidence="2">Uncharacterized protein</fullName>
    </submittedName>
</protein>
<dbReference type="AlphaFoldDB" id="A0A0B5Q863"/>
<sequence length="134" mass="15902">MKKVLMYLVLVPTIIINMYFLLYWQPQDENSAKEVVVQETVSYSKPLYKINKEKALSQLSTDNKKELEKIIKKLSAFDIGKIKEYYEDANDNESLIEIFKLLKRRLTTEDYKKIQEISSSFLDIQEINKRIKNN</sequence>
<keyword evidence="1" id="KW-0812">Transmembrane</keyword>
<organism evidence="2 4">
    <name type="scientific">Clostridium beijerinckii</name>
    <name type="common">Clostridium MP</name>
    <dbReference type="NCBI Taxonomy" id="1520"/>
    <lineage>
        <taxon>Bacteria</taxon>
        <taxon>Bacillati</taxon>
        <taxon>Bacillota</taxon>
        <taxon>Clostridia</taxon>
        <taxon>Eubacteriales</taxon>
        <taxon>Clostridiaceae</taxon>
        <taxon>Clostridium</taxon>
    </lineage>
</organism>
<keyword evidence="1" id="KW-1133">Transmembrane helix</keyword>
<gene>
    <name evidence="3" type="ORF">DFH45_001560</name>
    <name evidence="2" type="ORF">LF65_00486</name>
</gene>
<evidence type="ECO:0000256" key="1">
    <source>
        <dbReference type="SAM" id="Phobius"/>
    </source>
</evidence>
<keyword evidence="1" id="KW-0472">Membrane</keyword>
<feature type="transmembrane region" description="Helical" evidence="1">
    <location>
        <begin position="6"/>
        <end position="24"/>
    </location>
</feature>
<dbReference type="EMBL" id="CP010086">
    <property type="protein sequence ID" value="AJG97130.1"/>
    <property type="molecule type" value="Genomic_DNA"/>
</dbReference>
<evidence type="ECO:0000313" key="4">
    <source>
        <dbReference type="Proteomes" id="UP000031866"/>
    </source>
</evidence>
<dbReference type="Proteomes" id="UP000031866">
    <property type="component" value="Chromosome"/>
</dbReference>
<reference evidence="2" key="2">
    <citation type="submission" date="2016-02" db="EMBL/GenBank/DDBJ databases">
        <title>Genome sequence of Clostridium beijerinckii strain 59B.</title>
        <authorList>
            <person name="Little G.T."/>
            <person name="Minton N.P."/>
        </authorList>
    </citation>
    <scope>NUCLEOTIDE SEQUENCE</scope>
    <source>
        <strain evidence="2">NCIMB 14988</strain>
    </source>
</reference>
<accession>A0A0B5Q863</accession>
<evidence type="ECO:0000313" key="3">
    <source>
        <dbReference type="EMBL" id="NRV08597.1"/>
    </source>
</evidence>
<reference evidence="4" key="1">
    <citation type="submission" date="2014-12" db="EMBL/GenBank/DDBJ databases">
        <title>Genome sequence of Clostridium beijerinckii strain 59B.</title>
        <authorList>
            <person name="Little G.T."/>
            <person name="Minton N.P."/>
        </authorList>
    </citation>
    <scope>NUCLEOTIDE SEQUENCE [LARGE SCALE GENOMIC DNA]</scope>
    <source>
        <strain evidence="4">59B</strain>
    </source>
</reference>
<dbReference type="OrthoDB" id="1911898at2"/>
<proteinExistence type="predicted"/>
<dbReference type="EMBL" id="JABSXK010000001">
    <property type="protein sequence ID" value="NRV08597.1"/>
    <property type="molecule type" value="Genomic_DNA"/>
</dbReference>
<evidence type="ECO:0000313" key="2">
    <source>
        <dbReference type="EMBL" id="AJG97130.1"/>
    </source>
</evidence>
<dbReference type="KEGG" id="cbei:LF65_00486"/>
<dbReference type="RefSeq" id="WP_041893820.1">
    <property type="nucleotide sequence ID" value="NZ_CP010086.2"/>
</dbReference>
<name>A0A0B5Q863_CLOBE</name>
<dbReference type="Proteomes" id="UP000821656">
    <property type="component" value="Unassembled WGS sequence"/>
</dbReference>
<reference evidence="3" key="3">
    <citation type="submission" date="2020-05" db="EMBL/GenBank/DDBJ databases">
        <title>Genomic insights into acetone-butanol-ethanol (ABE) fermentation by sequencing solventogenic clostridia strains.</title>
        <authorList>
            <person name="Brown S."/>
        </authorList>
    </citation>
    <scope>NUCLEOTIDE SEQUENCE</scope>
    <source>
        <strain evidence="3">DJ126</strain>
    </source>
</reference>